<name>A0A1I5GQQ0_9ACTN</name>
<evidence type="ECO:0000256" key="1">
    <source>
        <dbReference type="ARBA" id="ARBA00006845"/>
    </source>
</evidence>
<gene>
    <name evidence="3" type="ORF">SAMN04489713_105347</name>
</gene>
<dbReference type="RefSeq" id="WP_075021567.1">
    <property type="nucleotide sequence ID" value="NZ_FOVH01000005.1"/>
</dbReference>
<protein>
    <submittedName>
        <fullName evidence="3">Barstar (Barnase inhibitor)</fullName>
    </submittedName>
</protein>
<evidence type="ECO:0000313" key="3">
    <source>
        <dbReference type="EMBL" id="SFO38186.1"/>
    </source>
</evidence>
<dbReference type="Gene3D" id="3.30.370.10">
    <property type="entry name" value="Barstar-like"/>
    <property type="match status" value="1"/>
</dbReference>
<dbReference type="InterPro" id="IPR000468">
    <property type="entry name" value="Barstar"/>
</dbReference>
<organism evidence="3 4">
    <name type="scientific">Actinomadura madurae</name>
    <dbReference type="NCBI Taxonomy" id="1993"/>
    <lineage>
        <taxon>Bacteria</taxon>
        <taxon>Bacillati</taxon>
        <taxon>Actinomycetota</taxon>
        <taxon>Actinomycetes</taxon>
        <taxon>Streptosporangiales</taxon>
        <taxon>Thermomonosporaceae</taxon>
        <taxon>Actinomadura</taxon>
    </lineage>
</organism>
<dbReference type="InterPro" id="IPR035905">
    <property type="entry name" value="Barstar-like_sf"/>
</dbReference>
<proteinExistence type="inferred from homology"/>
<dbReference type="EMBL" id="FOVH01000005">
    <property type="protein sequence ID" value="SFO38186.1"/>
    <property type="molecule type" value="Genomic_DNA"/>
</dbReference>
<keyword evidence="4" id="KW-1185">Reference proteome</keyword>
<evidence type="ECO:0000259" key="2">
    <source>
        <dbReference type="Pfam" id="PF01337"/>
    </source>
</evidence>
<dbReference type="InParanoid" id="A0A1I5GQQ0"/>
<dbReference type="Proteomes" id="UP000183413">
    <property type="component" value="Unassembled WGS sequence"/>
</dbReference>
<feature type="domain" description="Barstar (barnase inhibitor)" evidence="2">
    <location>
        <begin position="17"/>
        <end position="90"/>
    </location>
</feature>
<dbReference type="AlphaFoldDB" id="A0A1I5GQQ0"/>
<evidence type="ECO:0000313" key="4">
    <source>
        <dbReference type="Proteomes" id="UP000183413"/>
    </source>
</evidence>
<accession>A0A1I5GQQ0</accession>
<dbReference type="STRING" id="1993.SAMN04489713_105347"/>
<dbReference type="SUPFAM" id="SSF52038">
    <property type="entry name" value="Barstar-related"/>
    <property type="match status" value="1"/>
</dbReference>
<reference evidence="3 4" key="1">
    <citation type="submission" date="2016-10" db="EMBL/GenBank/DDBJ databases">
        <authorList>
            <person name="de Groot N.N."/>
        </authorList>
    </citation>
    <scope>NUCLEOTIDE SEQUENCE [LARGE SCALE GENOMIC DNA]</scope>
    <source>
        <strain evidence="3 4">DSM 43067</strain>
    </source>
</reference>
<dbReference type="Pfam" id="PF01337">
    <property type="entry name" value="Barstar"/>
    <property type="match status" value="1"/>
</dbReference>
<dbReference type="eggNOG" id="COG2732">
    <property type="taxonomic scope" value="Bacteria"/>
</dbReference>
<sequence>MTSLPPWLTVTSDPVPAVVDGHACRTRAAFFREAARALGFAAYFGHNWDAFLDCLRDLDRPTLTVSHADELLADESPHQLAILLEILSEQNLPATFATTPDRMPTLHSRLSAALP</sequence>
<comment type="similarity">
    <text evidence="1">Belongs to the barstar family.</text>
</comment>